<keyword evidence="2" id="KW-1185">Reference proteome</keyword>
<protein>
    <recommendedName>
        <fullName evidence="3">Metal-dependent hydrolase</fullName>
    </recommendedName>
</protein>
<dbReference type="OrthoDB" id="4760165at2"/>
<evidence type="ECO:0008006" key="3">
    <source>
        <dbReference type="Google" id="ProtNLM"/>
    </source>
</evidence>
<gene>
    <name evidence="1" type="ORF">Kalk_14385</name>
</gene>
<dbReference type="PANTHER" id="PTHR39456">
    <property type="entry name" value="METAL-DEPENDENT HYDROLASE"/>
    <property type="match status" value="1"/>
</dbReference>
<organism evidence="1 2">
    <name type="scientific">Ketobacter alkanivorans</name>
    <dbReference type="NCBI Taxonomy" id="1917421"/>
    <lineage>
        <taxon>Bacteria</taxon>
        <taxon>Pseudomonadati</taxon>
        <taxon>Pseudomonadota</taxon>
        <taxon>Gammaproteobacteria</taxon>
        <taxon>Pseudomonadales</taxon>
        <taxon>Ketobacteraceae</taxon>
        <taxon>Ketobacter</taxon>
    </lineage>
</organism>
<proteinExistence type="predicted"/>
<dbReference type="Proteomes" id="UP000235116">
    <property type="component" value="Chromosome"/>
</dbReference>
<dbReference type="EMBL" id="CP022684">
    <property type="protein sequence ID" value="AUM13537.1"/>
    <property type="molecule type" value="Genomic_DNA"/>
</dbReference>
<evidence type="ECO:0000313" key="2">
    <source>
        <dbReference type="Proteomes" id="UP000235116"/>
    </source>
</evidence>
<dbReference type="PIRSF" id="PIRSF007580">
    <property type="entry name" value="UCP07580"/>
    <property type="match status" value="1"/>
</dbReference>
<dbReference type="KEGG" id="kak:Kalk_14385"/>
<dbReference type="PANTHER" id="PTHR39456:SF1">
    <property type="entry name" value="METAL-DEPENDENT HYDROLASE"/>
    <property type="match status" value="1"/>
</dbReference>
<dbReference type="RefSeq" id="WP_101894912.1">
    <property type="nucleotide sequence ID" value="NZ_CP022684.1"/>
</dbReference>
<evidence type="ECO:0000313" key="1">
    <source>
        <dbReference type="EMBL" id="AUM13537.1"/>
    </source>
</evidence>
<name>A0A2K9LMS9_9GAMM</name>
<dbReference type="AlphaFoldDB" id="A0A2K9LMS9"/>
<accession>A0A2K9LMS9</accession>
<dbReference type="InterPro" id="IPR016516">
    <property type="entry name" value="UCP07580"/>
</dbReference>
<reference evidence="2" key="1">
    <citation type="submission" date="2017-08" db="EMBL/GenBank/DDBJ databases">
        <title>Direct submision.</title>
        <authorList>
            <person name="Kim S.-J."/>
            <person name="Rhee S.-K."/>
        </authorList>
    </citation>
    <scope>NUCLEOTIDE SEQUENCE [LARGE SCALE GENOMIC DNA]</scope>
    <source>
        <strain evidence="2">GI5</strain>
    </source>
</reference>
<sequence length="296" mass="34908">MLGKRRARTPDALKLIARSVRFNYLDAMKKNRYWHDNDPVKTHFFNALQALFPEGERFFMDSARDVRDQVGKDKLPPQLLEQIQLFIRQEAMHGREHDGWSQALIDMGYPAMKMFDEKLKRDNKWSRKNLSALSRLAMTSASEHFTASLAHLFIYHRPDLVEKAGTPFRELLVYHALEEVEHKAVCYDLYQEANGGYFMRVSAMVFVTMDLLVRLRNRMRYLLEQDGLWDAKHRKATRELLWGRDGIMRALAPFLLQYFRPNFHPWETDERHDLLEKFSAELTIIDEMQGQEAKAA</sequence>
<dbReference type="Pfam" id="PF10118">
    <property type="entry name" value="Metal_hydrol"/>
    <property type="match status" value="1"/>
</dbReference>